<dbReference type="Proteomes" id="UP000681290">
    <property type="component" value="Unassembled WGS sequence"/>
</dbReference>
<proteinExistence type="predicted"/>
<organism evidence="1 2">
    <name type="scientific">Paenibacillus woosongensis</name>
    <dbReference type="NCBI Taxonomy" id="307580"/>
    <lineage>
        <taxon>Bacteria</taxon>
        <taxon>Bacillati</taxon>
        <taxon>Bacillota</taxon>
        <taxon>Bacilli</taxon>
        <taxon>Bacillales</taxon>
        <taxon>Paenibacillaceae</taxon>
        <taxon>Paenibacillus</taxon>
    </lineage>
</organism>
<dbReference type="RefSeq" id="WP_213592144.1">
    <property type="nucleotide sequence ID" value="NZ_BOSM01000005.1"/>
</dbReference>
<keyword evidence="2" id="KW-1185">Reference proteome</keyword>
<dbReference type="EMBL" id="BOSM01000005">
    <property type="protein sequence ID" value="GIP59353.1"/>
    <property type="molecule type" value="Genomic_DNA"/>
</dbReference>
<sequence>MALTFRIVTSGNRAAIRMNTSTDPSFFTFDEVVKFDSPVKACWAAISSFNFDFPKIKEADGTNRNITTESIGVGLICRVLDEDPNSVLVHNSIYLESKEMLDHALKPSGTIDYIVFAEI</sequence>
<evidence type="ECO:0000313" key="2">
    <source>
        <dbReference type="Proteomes" id="UP000681290"/>
    </source>
</evidence>
<gene>
    <name evidence="1" type="ORF">J15TS10_31670</name>
</gene>
<name>A0ABQ4MTU0_9BACL</name>
<accession>A0ABQ4MTU0</accession>
<comment type="caution">
    <text evidence="1">The sequence shown here is derived from an EMBL/GenBank/DDBJ whole genome shotgun (WGS) entry which is preliminary data.</text>
</comment>
<reference evidence="1 2" key="1">
    <citation type="submission" date="2021-03" db="EMBL/GenBank/DDBJ databases">
        <title>Antimicrobial resistance genes in bacteria isolated from Japanese honey, and their potential for conferring macrolide and lincosamide resistance in the American foulbrood pathogen Paenibacillus larvae.</title>
        <authorList>
            <person name="Okamoto M."/>
            <person name="Kumagai M."/>
            <person name="Kanamori H."/>
            <person name="Takamatsu D."/>
        </authorList>
    </citation>
    <scope>NUCLEOTIDE SEQUENCE [LARGE SCALE GENOMIC DNA]</scope>
    <source>
        <strain evidence="1 2">J15TS10</strain>
    </source>
</reference>
<evidence type="ECO:0000313" key="1">
    <source>
        <dbReference type="EMBL" id="GIP59353.1"/>
    </source>
</evidence>
<protein>
    <submittedName>
        <fullName evidence="1">Uncharacterized protein</fullName>
    </submittedName>
</protein>